<keyword evidence="2" id="KW-1185">Reference proteome</keyword>
<organism evidence="1 2">
    <name type="scientific">Coemansia furcata</name>
    <dbReference type="NCBI Taxonomy" id="417177"/>
    <lineage>
        <taxon>Eukaryota</taxon>
        <taxon>Fungi</taxon>
        <taxon>Fungi incertae sedis</taxon>
        <taxon>Zoopagomycota</taxon>
        <taxon>Kickxellomycotina</taxon>
        <taxon>Kickxellomycetes</taxon>
        <taxon>Kickxellales</taxon>
        <taxon>Kickxellaceae</taxon>
        <taxon>Coemansia</taxon>
    </lineage>
</organism>
<accession>A0ACC1LGM6</accession>
<gene>
    <name evidence="1" type="ORF">H4S07_003532</name>
</gene>
<evidence type="ECO:0000313" key="2">
    <source>
        <dbReference type="Proteomes" id="UP001140096"/>
    </source>
</evidence>
<sequence>MPTSLHLLGLPVEILMKIISYANNPTQLERYSTHFSSEDTCKQIAPLFSVCGVLRTLALERACAKCSVEINDDSGKSLVTFEDWPKCQILPHPSTIAKYARRISLRVDFWDILNGDAFKLLENAAWIQNAFHGVVHLNVLICGNFIGGDFYTLEVKRQNMIQFAETIRSIMPKASKVKIELDNSVKFNEWFQETSQLMNSLVEALYGDSEQRYMTVYANEFQIGMLPNCTTGLTHVVTSVLHDSNTTMMLLHNNARSLESLEMQFHHTAHLPYLVSDYAGNTIIYPNLQKLDMTEWTHSIHRRRLSTDSNHIPFPKLKLLKLDMEYPFTDETPFKGNSRTLESLMMRLDLITVDMLRTSATFASGQYARLQNVSVKSLDPSSEVQTVTDYTYTSFVLKMSPALQVFTDRGVLMGYHKVRFFNTCPNLTGLRILNLPEMTVHISSLIPLLKSLRHVEKLECKFILDDLGMSADCIRSTYYPLSDQLKLISLTNHEEECDDVFTSIVLLALVCPALMRCHMPHEWREKFNSHVDSAVEAQPFSLYQDRLAAIKYLEY</sequence>
<comment type="caution">
    <text evidence="1">The sequence shown here is derived from an EMBL/GenBank/DDBJ whole genome shotgun (WGS) entry which is preliminary data.</text>
</comment>
<reference evidence="1" key="1">
    <citation type="submission" date="2022-07" db="EMBL/GenBank/DDBJ databases">
        <title>Phylogenomic reconstructions and comparative analyses of Kickxellomycotina fungi.</title>
        <authorList>
            <person name="Reynolds N.K."/>
            <person name="Stajich J.E."/>
            <person name="Barry K."/>
            <person name="Grigoriev I.V."/>
            <person name="Crous P."/>
            <person name="Smith M.E."/>
        </authorList>
    </citation>
    <scope>NUCLEOTIDE SEQUENCE</scope>
    <source>
        <strain evidence="1">CBS 102833</strain>
    </source>
</reference>
<name>A0ACC1LGM6_9FUNG</name>
<dbReference type="EMBL" id="JANBUP010001171">
    <property type="protein sequence ID" value="KAJ2807735.1"/>
    <property type="molecule type" value="Genomic_DNA"/>
</dbReference>
<evidence type="ECO:0000313" key="1">
    <source>
        <dbReference type="EMBL" id="KAJ2807735.1"/>
    </source>
</evidence>
<dbReference type="Proteomes" id="UP001140096">
    <property type="component" value="Unassembled WGS sequence"/>
</dbReference>
<proteinExistence type="predicted"/>
<protein>
    <submittedName>
        <fullName evidence="1">Uncharacterized protein</fullName>
    </submittedName>
</protein>